<dbReference type="EMBL" id="JAUJYO010000014">
    <property type="protein sequence ID" value="KAK1298848.1"/>
    <property type="molecule type" value="Genomic_DNA"/>
</dbReference>
<keyword evidence="4" id="KW-1185">Reference proteome</keyword>
<feature type="chain" id="PRO_5043552588" evidence="1">
    <location>
        <begin position="26"/>
        <end position="320"/>
    </location>
</feature>
<dbReference type="InterPro" id="IPR044816">
    <property type="entry name" value="BURP"/>
</dbReference>
<dbReference type="InterPro" id="IPR004873">
    <property type="entry name" value="BURP_dom"/>
</dbReference>
<sequence length="320" mass="35860">MDSKFMVSLILLLSIAATKMTLSSSDGFPAAAEIHWKTILPHTPMPAVIKQLLHLAKRGHTTAPVIVKYDRNTTYRVRYRNVTSVKQTDATLFFLEDDLKRPGKRMLIRLTKRITDSAAFLPLKEAKSIPFSTADLPNTLTRFSIKPKSKLAFLMQETLQLCEAPPLKSEEKHCATSLESMVDFAVSELGTNKGIRAMATVIEDRKATETEKNSPDKWYKWYTVAGTAKEVSDAKAKTLNCHPQTFAYLTYYCHSIAGTRTYVVPFIGDDGTKAEVVAVCHTDTSEWDPKYIAFQMLHVKPGTVPICHILVADTIVWMTI</sequence>
<dbReference type="PANTHER" id="PTHR31236">
    <property type="entry name" value="BURP DOMAIN PROTEIN USPL1-LIKE"/>
    <property type="match status" value="1"/>
</dbReference>
<evidence type="ECO:0000256" key="1">
    <source>
        <dbReference type="SAM" id="SignalP"/>
    </source>
</evidence>
<reference evidence="3" key="1">
    <citation type="journal article" date="2023" name="Nat. Commun.">
        <title>Diploid and tetraploid genomes of Acorus and the evolution of monocots.</title>
        <authorList>
            <person name="Ma L."/>
            <person name="Liu K.W."/>
            <person name="Li Z."/>
            <person name="Hsiao Y.Y."/>
            <person name="Qi Y."/>
            <person name="Fu T."/>
            <person name="Tang G.D."/>
            <person name="Zhang D."/>
            <person name="Sun W.H."/>
            <person name="Liu D.K."/>
            <person name="Li Y."/>
            <person name="Chen G.Z."/>
            <person name="Liu X.D."/>
            <person name="Liao X.Y."/>
            <person name="Jiang Y.T."/>
            <person name="Yu X."/>
            <person name="Hao Y."/>
            <person name="Huang J."/>
            <person name="Zhao X.W."/>
            <person name="Ke S."/>
            <person name="Chen Y.Y."/>
            <person name="Wu W.L."/>
            <person name="Hsu J.L."/>
            <person name="Lin Y.F."/>
            <person name="Huang M.D."/>
            <person name="Li C.Y."/>
            <person name="Huang L."/>
            <person name="Wang Z.W."/>
            <person name="Zhao X."/>
            <person name="Zhong W.Y."/>
            <person name="Peng D.H."/>
            <person name="Ahmad S."/>
            <person name="Lan S."/>
            <person name="Zhang J.S."/>
            <person name="Tsai W.C."/>
            <person name="Van de Peer Y."/>
            <person name="Liu Z.J."/>
        </authorList>
    </citation>
    <scope>NUCLEOTIDE SEQUENCE</scope>
    <source>
        <tissue evidence="3">Leaves</tissue>
    </source>
</reference>
<accession>A0AAV9DEM9</accession>
<dbReference type="PROSITE" id="PS51277">
    <property type="entry name" value="BURP"/>
    <property type="match status" value="1"/>
</dbReference>
<feature type="signal peptide" evidence="1">
    <location>
        <begin position="1"/>
        <end position="25"/>
    </location>
</feature>
<keyword evidence="1" id="KW-0732">Signal</keyword>
<reference evidence="3" key="2">
    <citation type="submission" date="2023-06" db="EMBL/GenBank/DDBJ databases">
        <authorList>
            <person name="Ma L."/>
            <person name="Liu K.-W."/>
            <person name="Li Z."/>
            <person name="Hsiao Y.-Y."/>
            <person name="Qi Y."/>
            <person name="Fu T."/>
            <person name="Tang G."/>
            <person name="Zhang D."/>
            <person name="Sun W.-H."/>
            <person name="Liu D.-K."/>
            <person name="Li Y."/>
            <person name="Chen G.-Z."/>
            <person name="Liu X.-D."/>
            <person name="Liao X.-Y."/>
            <person name="Jiang Y.-T."/>
            <person name="Yu X."/>
            <person name="Hao Y."/>
            <person name="Huang J."/>
            <person name="Zhao X.-W."/>
            <person name="Ke S."/>
            <person name="Chen Y.-Y."/>
            <person name="Wu W.-L."/>
            <person name="Hsu J.-L."/>
            <person name="Lin Y.-F."/>
            <person name="Huang M.-D."/>
            <person name="Li C.-Y."/>
            <person name="Huang L."/>
            <person name="Wang Z.-W."/>
            <person name="Zhao X."/>
            <person name="Zhong W.-Y."/>
            <person name="Peng D.-H."/>
            <person name="Ahmad S."/>
            <person name="Lan S."/>
            <person name="Zhang J.-S."/>
            <person name="Tsai W.-C."/>
            <person name="Van De Peer Y."/>
            <person name="Liu Z.-J."/>
        </authorList>
    </citation>
    <scope>NUCLEOTIDE SEQUENCE</scope>
    <source>
        <strain evidence="3">CP</strain>
        <tissue evidence="3">Leaves</tissue>
    </source>
</reference>
<dbReference type="PANTHER" id="PTHR31236:SF2">
    <property type="entry name" value="BURP DOMAIN PROTEIN RD22"/>
    <property type="match status" value="1"/>
</dbReference>
<feature type="domain" description="BURP" evidence="2">
    <location>
        <begin position="93"/>
        <end position="320"/>
    </location>
</feature>
<name>A0AAV9DEM9_ACOCL</name>
<dbReference type="Pfam" id="PF03181">
    <property type="entry name" value="BURP"/>
    <property type="match status" value="1"/>
</dbReference>
<comment type="caution">
    <text evidence="3">The sequence shown here is derived from an EMBL/GenBank/DDBJ whole genome shotgun (WGS) entry which is preliminary data.</text>
</comment>
<gene>
    <name evidence="3" type="primary">BURP3</name>
    <name evidence="3" type="ORF">QJS10_CPB14g00602</name>
</gene>
<evidence type="ECO:0000259" key="2">
    <source>
        <dbReference type="PROSITE" id="PS51277"/>
    </source>
</evidence>
<protein>
    <submittedName>
        <fullName evidence="3">BURP domain-containing protein 3</fullName>
    </submittedName>
</protein>
<dbReference type="SMART" id="SM01045">
    <property type="entry name" value="BURP"/>
    <property type="match status" value="1"/>
</dbReference>
<organism evidence="3 4">
    <name type="scientific">Acorus calamus</name>
    <name type="common">Sweet flag</name>
    <dbReference type="NCBI Taxonomy" id="4465"/>
    <lineage>
        <taxon>Eukaryota</taxon>
        <taxon>Viridiplantae</taxon>
        <taxon>Streptophyta</taxon>
        <taxon>Embryophyta</taxon>
        <taxon>Tracheophyta</taxon>
        <taxon>Spermatophyta</taxon>
        <taxon>Magnoliopsida</taxon>
        <taxon>Liliopsida</taxon>
        <taxon>Acoraceae</taxon>
        <taxon>Acorus</taxon>
    </lineage>
</organism>
<evidence type="ECO:0000313" key="4">
    <source>
        <dbReference type="Proteomes" id="UP001180020"/>
    </source>
</evidence>
<dbReference type="Proteomes" id="UP001180020">
    <property type="component" value="Unassembled WGS sequence"/>
</dbReference>
<evidence type="ECO:0000313" key="3">
    <source>
        <dbReference type="EMBL" id="KAK1298848.1"/>
    </source>
</evidence>
<dbReference type="AlphaFoldDB" id="A0AAV9DEM9"/>
<proteinExistence type="predicted"/>